<dbReference type="Proteomes" id="UP000535511">
    <property type="component" value="Unassembled WGS sequence"/>
</dbReference>
<gene>
    <name evidence="1" type="ORF">BJZ21_001403</name>
</gene>
<keyword evidence="1" id="KW-0969">Cilium</keyword>
<comment type="caution">
    <text evidence="1">The sequence shown here is derived from an EMBL/GenBank/DDBJ whole genome shotgun (WGS) entry which is preliminary data.</text>
</comment>
<name>A0A7Y9JA29_9ACTN</name>
<keyword evidence="1" id="KW-0966">Cell projection</keyword>
<evidence type="ECO:0000313" key="2">
    <source>
        <dbReference type="Proteomes" id="UP000535511"/>
    </source>
</evidence>
<protein>
    <submittedName>
        <fullName evidence="1">Flagellar motility protein MotE (MotC chaperone)</fullName>
    </submittedName>
</protein>
<evidence type="ECO:0000313" key="1">
    <source>
        <dbReference type="EMBL" id="NYD41320.1"/>
    </source>
</evidence>
<proteinExistence type="predicted"/>
<dbReference type="InterPro" id="IPR021804">
    <property type="entry name" value="DUF3375"/>
</dbReference>
<sequence length="481" mass="54023">MEHDAIDALRERHPAWRLLRAGNGTLILSFLGTYFVEGNRGACPGSEVAAALDDHLYALDAALSDGREQARFPKAPRAYLEDWSATEAGYLRRFYPAGDDEVHYEVTPAFEKAYAWVESLRGRAFVGTESRLQTVVELLRQIVHGTEADPQARLAELRRRREEIDTEIAAVEAGEMAVLDETGVRDRYQQFAGTARELLSDFREVEENFRLLDRAARERIAAWDGSKGELLADLVGSRSDIAGSDQGRSFQAFYDFLLSEARQDELSDLLGRVAGLSMVEADRRLRSIHHDWAEAAERAHRTVRQISEQLRRFLDDQVWLENRRVLDLVRAVETTALEVRDDPPGFGLEVEVPGLGIVLPFERPLYEPPAAADVESLIPPATEEELAADLLFTQAFVDQVRLAGNIRAVLPERSSALLSDILEMYPIEQGAAEIVGYLALADDDLKIEMDDTEETLLDYPDPADPDRLKRARLPKVTVRRT</sequence>
<keyword evidence="2" id="KW-1185">Reference proteome</keyword>
<dbReference type="EMBL" id="JACCBG010000001">
    <property type="protein sequence ID" value="NYD41320.1"/>
    <property type="molecule type" value="Genomic_DNA"/>
</dbReference>
<reference evidence="1 2" key="1">
    <citation type="submission" date="2020-07" db="EMBL/GenBank/DDBJ databases">
        <title>Sequencing the genomes of 1000 actinobacteria strains.</title>
        <authorList>
            <person name="Klenk H.-P."/>
        </authorList>
    </citation>
    <scope>NUCLEOTIDE SEQUENCE [LARGE SCALE GENOMIC DNA]</scope>
    <source>
        <strain evidence="1 2">DSM 21350</strain>
    </source>
</reference>
<accession>A0A7Y9JA29</accession>
<organism evidence="1 2">
    <name type="scientific">Nocardioides panaciterrulae</name>
    <dbReference type="NCBI Taxonomy" id="661492"/>
    <lineage>
        <taxon>Bacteria</taxon>
        <taxon>Bacillati</taxon>
        <taxon>Actinomycetota</taxon>
        <taxon>Actinomycetes</taxon>
        <taxon>Propionibacteriales</taxon>
        <taxon>Nocardioidaceae</taxon>
        <taxon>Nocardioides</taxon>
    </lineage>
</organism>
<dbReference type="AlphaFoldDB" id="A0A7Y9JA29"/>
<dbReference type="RefSeq" id="WP_179663083.1">
    <property type="nucleotide sequence ID" value="NZ_JACCBG010000001.1"/>
</dbReference>
<dbReference type="Pfam" id="PF11855">
    <property type="entry name" value="DUF3375"/>
    <property type="match status" value="1"/>
</dbReference>
<keyword evidence="1" id="KW-0282">Flagellum</keyword>